<dbReference type="CDD" id="cd00419">
    <property type="entry name" value="Ferrochelatase_C"/>
    <property type="match status" value="1"/>
</dbReference>
<evidence type="ECO:0000256" key="1">
    <source>
        <dbReference type="ARBA" id="ARBA00004744"/>
    </source>
</evidence>
<dbReference type="InterPro" id="IPR001015">
    <property type="entry name" value="Ferrochelatase"/>
</dbReference>
<dbReference type="InterPro" id="IPR033644">
    <property type="entry name" value="Ferrochelatase_C"/>
</dbReference>
<dbReference type="NCBIfam" id="TIGR00109">
    <property type="entry name" value="hemH"/>
    <property type="match status" value="1"/>
</dbReference>
<keyword evidence="2" id="KW-0408">Iron</keyword>
<dbReference type="Gene3D" id="3.40.50.1400">
    <property type="match status" value="2"/>
</dbReference>
<name>A0A6J6H420_9ZZZZ</name>
<evidence type="ECO:0000313" key="6">
    <source>
        <dbReference type="EMBL" id="CAB4607153.1"/>
    </source>
</evidence>
<dbReference type="UniPathway" id="UPA00252"/>
<dbReference type="HAMAP" id="MF_00323">
    <property type="entry name" value="Ferrochelatase"/>
    <property type="match status" value="1"/>
</dbReference>
<organism evidence="6">
    <name type="scientific">freshwater metagenome</name>
    <dbReference type="NCBI Taxonomy" id="449393"/>
    <lineage>
        <taxon>unclassified sequences</taxon>
        <taxon>metagenomes</taxon>
        <taxon>ecological metagenomes</taxon>
    </lineage>
</organism>
<keyword evidence="4" id="KW-0456">Lyase</keyword>
<dbReference type="PANTHER" id="PTHR11108:SF1">
    <property type="entry name" value="FERROCHELATASE, MITOCHONDRIAL"/>
    <property type="match status" value="1"/>
</dbReference>
<dbReference type="GO" id="GO:0004325">
    <property type="term" value="F:ferrochelatase activity"/>
    <property type="evidence" value="ECO:0007669"/>
    <property type="project" value="InterPro"/>
</dbReference>
<dbReference type="PANTHER" id="PTHR11108">
    <property type="entry name" value="FERROCHELATASE"/>
    <property type="match status" value="1"/>
</dbReference>
<sequence length="309" mass="34170">MSNAERTAVVLMAYGTPRTKEEILPYYTDIRRGRPPTEEALQDLINRYDAIGGLSPLKQLTEAQRDALQRELDALSPGHYQVFLGLKHATPFVEEAVTEVAELGFKKIVGLVLAPHFSSYSIGQYIGRVREAAAPHNIEVVGIDSWAREEAFIDFLAEDMKKKLASMPERTKVLFTAHSLPQRIIDGGDPYPDELRATAELVAEKVGLTRWSQWSIAWQSAGRTPEPWIGPDILEVIDQVATTQGTDEPIDGVLVCACGFVADHLEVLYDLDIEAAHRAAPLGLAFARIECVNDDQKVMHALAQRVISA</sequence>
<dbReference type="EMBL" id="CAEZUX010000008">
    <property type="protein sequence ID" value="CAB4607153.1"/>
    <property type="molecule type" value="Genomic_DNA"/>
</dbReference>
<evidence type="ECO:0000256" key="4">
    <source>
        <dbReference type="ARBA" id="ARBA00023239"/>
    </source>
</evidence>
<proteinExistence type="inferred from homology"/>
<dbReference type="AlphaFoldDB" id="A0A6J6H420"/>
<keyword evidence="5" id="KW-0627">Porphyrin biosynthesis</keyword>
<dbReference type="GO" id="GO:0006783">
    <property type="term" value="P:heme biosynthetic process"/>
    <property type="evidence" value="ECO:0007669"/>
    <property type="project" value="UniProtKB-KW"/>
</dbReference>
<protein>
    <submittedName>
        <fullName evidence="6">Unannotated protein</fullName>
    </submittedName>
</protein>
<keyword evidence="3" id="KW-0350">Heme biosynthesis</keyword>
<dbReference type="PROSITE" id="PS00534">
    <property type="entry name" value="FERROCHELATASE"/>
    <property type="match status" value="1"/>
</dbReference>
<evidence type="ECO:0000256" key="5">
    <source>
        <dbReference type="ARBA" id="ARBA00023244"/>
    </source>
</evidence>
<reference evidence="6" key="1">
    <citation type="submission" date="2020-05" db="EMBL/GenBank/DDBJ databases">
        <authorList>
            <person name="Chiriac C."/>
            <person name="Salcher M."/>
            <person name="Ghai R."/>
            <person name="Kavagutti S V."/>
        </authorList>
    </citation>
    <scope>NUCLEOTIDE SEQUENCE</scope>
</reference>
<gene>
    <name evidence="6" type="ORF">UFOPK1874_00185</name>
</gene>
<dbReference type="InterPro" id="IPR019772">
    <property type="entry name" value="Ferrochelatase_AS"/>
</dbReference>
<evidence type="ECO:0000256" key="2">
    <source>
        <dbReference type="ARBA" id="ARBA00023004"/>
    </source>
</evidence>
<dbReference type="SUPFAM" id="SSF53800">
    <property type="entry name" value="Chelatase"/>
    <property type="match status" value="1"/>
</dbReference>
<accession>A0A6J6H420</accession>
<dbReference type="CDD" id="cd03411">
    <property type="entry name" value="Ferrochelatase_N"/>
    <property type="match status" value="1"/>
</dbReference>
<comment type="pathway">
    <text evidence="1">Porphyrin-containing compound metabolism; protoheme biosynthesis.</text>
</comment>
<dbReference type="InterPro" id="IPR033659">
    <property type="entry name" value="Ferrochelatase_N"/>
</dbReference>
<evidence type="ECO:0000256" key="3">
    <source>
        <dbReference type="ARBA" id="ARBA00023133"/>
    </source>
</evidence>
<dbReference type="Pfam" id="PF00762">
    <property type="entry name" value="Ferrochelatase"/>
    <property type="match status" value="1"/>
</dbReference>